<dbReference type="eggNOG" id="COG0601">
    <property type="taxonomic scope" value="Bacteria"/>
</dbReference>
<evidence type="ECO:0000256" key="7">
    <source>
        <dbReference type="RuleBase" id="RU363032"/>
    </source>
</evidence>
<dbReference type="KEGG" id="oar:OA238_c25380"/>
<name>M9RK73_9RHOB</name>
<dbReference type="PANTHER" id="PTHR30465:SF97">
    <property type="entry name" value="OPPB IN A BINDING PROTEIN-DEPENDENT TRANSPORT SYSTEM"/>
    <property type="match status" value="1"/>
</dbReference>
<dbReference type="EMBL" id="CP003742">
    <property type="protein sequence ID" value="AGI72587.1"/>
    <property type="molecule type" value="Genomic_DNA"/>
</dbReference>
<feature type="transmembrane region" description="Helical" evidence="7">
    <location>
        <begin position="324"/>
        <end position="350"/>
    </location>
</feature>
<dbReference type="GO" id="GO:0005886">
    <property type="term" value="C:plasma membrane"/>
    <property type="evidence" value="ECO:0007669"/>
    <property type="project" value="UniProtKB-SubCell"/>
</dbReference>
<dbReference type="InterPro" id="IPR000515">
    <property type="entry name" value="MetI-like"/>
</dbReference>
<feature type="transmembrane region" description="Helical" evidence="7">
    <location>
        <begin position="282"/>
        <end position="304"/>
    </location>
</feature>
<dbReference type="Gene3D" id="1.10.3720.10">
    <property type="entry name" value="MetI-like"/>
    <property type="match status" value="1"/>
</dbReference>
<dbReference type="InterPro" id="IPR035906">
    <property type="entry name" value="MetI-like_sf"/>
</dbReference>
<dbReference type="GO" id="GO:0055085">
    <property type="term" value="P:transmembrane transport"/>
    <property type="evidence" value="ECO:0007669"/>
    <property type="project" value="InterPro"/>
</dbReference>
<dbReference type="HOGENOM" id="CLU_036879_1_2_5"/>
<gene>
    <name evidence="9" type="ORF">OA238_c25380</name>
</gene>
<organism evidence="9 10">
    <name type="scientific">Octadecabacter arcticus 238</name>
    <dbReference type="NCBI Taxonomy" id="391616"/>
    <lineage>
        <taxon>Bacteria</taxon>
        <taxon>Pseudomonadati</taxon>
        <taxon>Pseudomonadota</taxon>
        <taxon>Alphaproteobacteria</taxon>
        <taxon>Rhodobacterales</taxon>
        <taxon>Roseobacteraceae</taxon>
        <taxon>Octadecabacter</taxon>
    </lineage>
</organism>
<comment type="similarity">
    <text evidence="7">Belongs to the binding-protein-dependent transport system permease family.</text>
</comment>
<feature type="transmembrane region" description="Helical" evidence="7">
    <location>
        <begin position="135"/>
        <end position="156"/>
    </location>
</feature>
<dbReference type="SUPFAM" id="SSF161098">
    <property type="entry name" value="MetI-like"/>
    <property type="match status" value="1"/>
</dbReference>
<evidence type="ECO:0000256" key="5">
    <source>
        <dbReference type="ARBA" id="ARBA00022989"/>
    </source>
</evidence>
<keyword evidence="2 7" id="KW-0813">Transport</keyword>
<dbReference type="Pfam" id="PF00528">
    <property type="entry name" value="BPD_transp_1"/>
    <property type="match status" value="1"/>
</dbReference>
<evidence type="ECO:0000256" key="3">
    <source>
        <dbReference type="ARBA" id="ARBA00022475"/>
    </source>
</evidence>
<dbReference type="Pfam" id="PF19300">
    <property type="entry name" value="BPD_transp_1_N"/>
    <property type="match status" value="1"/>
</dbReference>
<keyword evidence="10" id="KW-1185">Reference proteome</keyword>
<dbReference type="AlphaFoldDB" id="M9RK73"/>
<evidence type="ECO:0000256" key="1">
    <source>
        <dbReference type="ARBA" id="ARBA00004651"/>
    </source>
</evidence>
<keyword evidence="5 7" id="KW-1133">Transmembrane helix</keyword>
<evidence type="ECO:0000256" key="2">
    <source>
        <dbReference type="ARBA" id="ARBA00022448"/>
    </source>
</evidence>
<feature type="domain" description="ABC transmembrane type-1" evidence="8">
    <location>
        <begin position="129"/>
        <end position="343"/>
    </location>
</feature>
<evidence type="ECO:0000313" key="10">
    <source>
        <dbReference type="Proteomes" id="UP000004688"/>
    </source>
</evidence>
<evidence type="ECO:0000256" key="4">
    <source>
        <dbReference type="ARBA" id="ARBA00022692"/>
    </source>
</evidence>
<protein>
    <submittedName>
        <fullName evidence="9">Peptide ABC transporter permease protein</fullName>
    </submittedName>
</protein>
<keyword evidence="3" id="KW-1003">Cell membrane</keyword>
<evidence type="ECO:0000313" key="9">
    <source>
        <dbReference type="EMBL" id="AGI72587.1"/>
    </source>
</evidence>
<dbReference type="STRING" id="391616.OA238_c25380"/>
<comment type="subcellular location">
    <subcellularLocation>
        <location evidence="1 7">Cell membrane</location>
        <topology evidence="1 7">Multi-pass membrane protein</topology>
    </subcellularLocation>
</comment>
<keyword evidence="6 7" id="KW-0472">Membrane</keyword>
<proteinExistence type="inferred from homology"/>
<dbReference type="Proteomes" id="UP000004688">
    <property type="component" value="Chromosome"/>
</dbReference>
<keyword evidence="4 7" id="KW-0812">Transmembrane</keyword>
<feature type="transmembrane region" description="Helical" evidence="7">
    <location>
        <begin position="26"/>
        <end position="44"/>
    </location>
</feature>
<dbReference type="InterPro" id="IPR045621">
    <property type="entry name" value="BPD_transp_1_N"/>
</dbReference>
<sequence>MIGTQHDARFSGPKGPPMLTYTIRRLLTAIPTLIFISLIIFLLLDMAPGDPTAQLPLTIPPEVREQIRQSLGLGEPVHIRYLLWLKQMIWSEPMFYLSQNFDWMSVPDEARLISWQTRAPVMDTIIERLPQTMMVVGLAYIVGVLIALPIGIISAYKQYSLFDQAGTFVSMIGFSIPPFFSGVLMIILFTVMMPNDSFWWFPSIYDTTLVIDSWANFGKQVRQMVLPVMVLALQTTAQISRFMRASMLDNLNQDYVRTARAKGMTESVVVLRHVLRNSMIPVVTVIALGIPAIFGGAIITEQIFKVNGIGQLLIVSIQASDVPMVQTLTFIFAILIVFFNLIADILYGILDPRIRYD</sequence>
<dbReference type="PANTHER" id="PTHR30465">
    <property type="entry name" value="INNER MEMBRANE ABC TRANSPORTER"/>
    <property type="match status" value="1"/>
</dbReference>
<dbReference type="PROSITE" id="PS50928">
    <property type="entry name" value="ABC_TM1"/>
    <property type="match status" value="1"/>
</dbReference>
<evidence type="ECO:0000259" key="8">
    <source>
        <dbReference type="PROSITE" id="PS50928"/>
    </source>
</evidence>
<dbReference type="CDD" id="cd06261">
    <property type="entry name" value="TM_PBP2"/>
    <property type="match status" value="1"/>
</dbReference>
<evidence type="ECO:0000256" key="6">
    <source>
        <dbReference type="ARBA" id="ARBA00023136"/>
    </source>
</evidence>
<accession>M9RK73</accession>
<reference evidence="9 10" key="1">
    <citation type="journal article" date="2013" name="PLoS ONE">
        <title>Poles Apart: Arctic and Antarctic Octadecabacter strains Share High Genome Plasticity and a New Type of Xanthorhodopsin.</title>
        <authorList>
            <person name="Vollmers J."/>
            <person name="Voget S."/>
            <person name="Dietrich S."/>
            <person name="Gollnow K."/>
            <person name="Smits M."/>
            <person name="Meyer K."/>
            <person name="Brinkhoff T."/>
            <person name="Simon M."/>
            <person name="Daniel R."/>
        </authorList>
    </citation>
    <scope>NUCLEOTIDE SEQUENCE [LARGE SCALE GENOMIC DNA]</scope>
    <source>
        <strain evidence="9 10">238</strain>
    </source>
</reference>
<feature type="transmembrane region" description="Helical" evidence="7">
    <location>
        <begin position="168"/>
        <end position="191"/>
    </location>
</feature>